<evidence type="ECO:0000313" key="1">
    <source>
        <dbReference type="EMBL" id="SQH78374.1"/>
    </source>
</evidence>
<name>A0A330MAB3_9GAMM</name>
<reference evidence="2" key="1">
    <citation type="submission" date="2018-06" db="EMBL/GenBank/DDBJ databases">
        <authorList>
            <person name="Cea G.-C."/>
            <person name="William W."/>
        </authorList>
    </citation>
    <scope>NUCLEOTIDE SEQUENCE [LARGE SCALE GENOMIC DNA]</scope>
    <source>
        <strain evidence="2">DB21MT-2</strain>
    </source>
</reference>
<dbReference type="AlphaFoldDB" id="A0A330MAB3"/>
<protein>
    <submittedName>
        <fullName evidence="1">Uncharacterized protein</fullName>
    </submittedName>
</protein>
<dbReference type="Proteomes" id="UP000250123">
    <property type="component" value="Chromosome SHEWBE"/>
</dbReference>
<evidence type="ECO:0000313" key="2">
    <source>
        <dbReference type="Proteomes" id="UP000250123"/>
    </source>
</evidence>
<proteinExistence type="predicted"/>
<gene>
    <name evidence="1" type="ORF">SHEWBE_4414</name>
</gene>
<accession>A0A330MAB3</accession>
<dbReference type="KEGG" id="sbk:SHEWBE_4414"/>
<dbReference type="EMBL" id="LS483452">
    <property type="protein sequence ID" value="SQH78374.1"/>
    <property type="molecule type" value="Genomic_DNA"/>
</dbReference>
<sequence>MLIATFLLLLFIVSSELWLLYERSVVLVYEIQSIQLVDVYIY</sequence>
<organism evidence="1 2">
    <name type="scientific">Shewanella benthica</name>
    <dbReference type="NCBI Taxonomy" id="43661"/>
    <lineage>
        <taxon>Bacteria</taxon>
        <taxon>Pseudomonadati</taxon>
        <taxon>Pseudomonadota</taxon>
        <taxon>Gammaproteobacteria</taxon>
        <taxon>Alteromonadales</taxon>
        <taxon>Shewanellaceae</taxon>
        <taxon>Shewanella</taxon>
    </lineage>
</organism>